<keyword evidence="3" id="KW-1185">Reference proteome</keyword>
<accession>A0A1L9P0R0</accession>
<dbReference type="InterPro" id="IPR036291">
    <property type="entry name" value="NAD(P)-bd_dom_sf"/>
</dbReference>
<dbReference type="PANTHER" id="PTHR43975">
    <property type="entry name" value="ZGC:101858"/>
    <property type="match status" value="1"/>
</dbReference>
<dbReference type="AlphaFoldDB" id="A0A1L9P0R0"/>
<gene>
    <name evidence="2" type="primary">hsdA_2</name>
    <name evidence="2" type="ORF">PFRI_06260</name>
</gene>
<dbReference type="EC" id="1.1.1.50" evidence="2"/>
<comment type="caution">
    <text evidence="2">The sequence shown here is derived from an EMBL/GenBank/DDBJ whole genome shotgun (WGS) entry which is preliminary data.</text>
</comment>
<dbReference type="SUPFAM" id="SSF51735">
    <property type="entry name" value="NAD(P)-binding Rossmann-fold domains"/>
    <property type="match status" value="1"/>
</dbReference>
<dbReference type="EMBL" id="MLCB01000057">
    <property type="protein sequence ID" value="OJI95086.1"/>
    <property type="molecule type" value="Genomic_DNA"/>
</dbReference>
<comment type="similarity">
    <text evidence="1">Belongs to the short-chain dehydrogenases/reductases (SDR) family.</text>
</comment>
<name>A0A1L9P0R0_9RHOB</name>
<protein>
    <submittedName>
        <fullName evidence="2">3-alpha-hydroxysteroid dehydrogenase/carbonyl reductase</fullName>
        <ecNumber evidence="2">1.1.1.50</ecNumber>
    </submittedName>
</protein>
<dbReference type="STRING" id="696762.PFRI_06260"/>
<dbReference type="GO" id="GO:0140169">
    <property type="term" value="F:3-alpha-hydroxysteroid 3-dehydrogenase [NAD(P)+] activity"/>
    <property type="evidence" value="ECO:0007669"/>
    <property type="project" value="UniProtKB-EC"/>
</dbReference>
<evidence type="ECO:0000313" key="2">
    <source>
        <dbReference type="EMBL" id="OJI95086.1"/>
    </source>
</evidence>
<proteinExistence type="inferred from homology"/>
<sequence>MRVALTGGFTGIGASVAQKLKAAGHHVTAFDIGDPGEHVDHWIKTDLSDPSSIADALAAAEGPFDALINNAGLPPREGLAEVVLKVNYIGLCTFLDGMLDKLASGAAVVNTASRAGAGWRENLDQVKALMALQGDNVADFIADQKMDATRAYNLSKEAVIVMTMARAEDMTARGLRMNSASPAAVSTGILDDFVAAFGEKVAANIARVGRPGLPEEVADVIIFLASPESAWIKGQDIAIDGGMSAMAMSDALGLT</sequence>
<dbReference type="PANTHER" id="PTHR43975:SF2">
    <property type="entry name" value="EG:BACR7A4.14 PROTEIN-RELATED"/>
    <property type="match status" value="1"/>
</dbReference>
<dbReference type="Pfam" id="PF00106">
    <property type="entry name" value="adh_short"/>
    <property type="match status" value="1"/>
</dbReference>
<reference evidence="2 3" key="1">
    <citation type="submission" date="2016-10" db="EMBL/GenBank/DDBJ databases">
        <title>Genome sequence of Planktotalea frisia SH6-1.</title>
        <authorList>
            <person name="Poehlein A."/>
            <person name="Bakenhus I."/>
            <person name="Voget S."/>
            <person name="Brinkhoff T."/>
            <person name="Simon M."/>
        </authorList>
    </citation>
    <scope>NUCLEOTIDE SEQUENCE [LARGE SCALE GENOMIC DNA]</scope>
    <source>
        <strain evidence="2 3">SH6-1</strain>
    </source>
</reference>
<dbReference type="Proteomes" id="UP000184514">
    <property type="component" value="Unassembled WGS sequence"/>
</dbReference>
<organism evidence="2 3">
    <name type="scientific">Planktotalea frisia</name>
    <dbReference type="NCBI Taxonomy" id="696762"/>
    <lineage>
        <taxon>Bacteria</taxon>
        <taxon>Pseudomonadati</taxon>
        <taxon>Pseudomonadota</taxon>
        <taxon>Alphaproteobacteria</taxon>
        <taxon>Rhodobacterales</taxon>
        <taxon>Paracoccaceae</taxon>
        <taxon>Planktotalea</taxon>
    </lineage>
</organism>
<keyword evidence="2" id="KW-0560">Oxidoreductase</keyword>
<dbReference type="PRINTS" id="PR00081">
    <property type="entry name" value="GDHRDH"/>
</dbReference>
<evidence type="ECO:0000313" key="3">
    <source>
        <dbReference type="Proteomes" id="UP000184514"/>
    </source>
</evidence>
<evidence type="ECO:0000256" key="1">
    <source>
        <dbReference type="RuleBase" id="RU000363"/>
    </source>
</evidence>
<dbReference type="InterPro" id="IPR002347">
    <property type="entry name" value="SDR_fam"/>
</dbReference>
<dbReference type="RefSeq" id="WP_072629294.1">
    <property type="nucleotide sequence ID" value="NZ_MLCB01000057.1"/>
</dbReference>
<dbReference type="OrthoDB" id="9809287at2"/>
<dbReference type="PRINTS" id="PR00080">
    <property type="entry name" value="SDRFAMILY"/>
</dbReference>
<dbReference type="Gene3D" id="3.40.50.720">
    <property type="entry name" value="NAD(P)-binding Rossmann-like Domain"/>
    <property type="match status" value="1"/>
</dbReference>
<dbReference type="Pfam" id="PF13561">
    <property type="entry name" value="adh_short_C2"/>
    <property type="match status" value="1"/>
</dbReference>